<evidence type="ECO:0000256" key="2">
    <source>
        <dbReference type="ARBA" id="ARBA00022723"/>
    </source>
</evidence>
<dbReference type="PANTHER" id="PTHR14742:SF0">
    <property type="entry name" value="RIBONUCLEASE P PROTEIN SUBUNIT P21"/>
    <property type="match status" value="1"/>
</dbReference>
<evidence type="ECO:0000256" key="1">
    <source>
        <dbReference type="ARBA" id="ARBA00022694"/>
    </source>
</evidence>
<dbReference type="Proteomes" id="UP001300502">
    <property type="component" value="Unassembled WGS sequence"/>
</dbReference>
<keyword evidence="6" id="KW-1185">Reference proteome</keyword>
<comment type="similarity">
    <text evidence="4">Belongs to the eukaryotic/archaeal RNase P protein component 4 family.</text>
</comment>
<dbReference type="Gene3D" id="1.20.5.420">
    <property type="entry name" value="Immunoglobulin FC, subunit C"/>
    <property type="match status" value="1"/>
</dbReference>
<dbReference type="PANTHER" id="PTHR14742">
    <property type="entry name" value="RIBONUCLEASE P SUBUNIT P21"/>
    <property type="match status" value="1"/>
</dbReference>
<reference evidence="5 6" key="1">
    <citation type="submission" date="2022-07" db="EMBL/GenBank/DDBJ databases">
        <title>Genome-wide signatures of adaptation to extreme environments.</title>
        <authorList>
            <person name="Cho C.H."/>
            <person name="Yoon H.S."/>
        </authorList>
    </citation>
    <scope>NUCLEOTIDE SEQUENCE [LARGE SCALE GENOMIC DNA]</scope>
    <source>
        <strain evidence="5 6">108.79 E11</strain>
    </source>
</reference>
<name>A0AAV9IDR0_9RHOD</name>
<dbReference type="GO" id="GO:0008033">
    <property type="term" value="P:tRNA processing"/>
    <property type="evidence" value="ECO:0007669"/>
    <property type="project" value="UniProtKB-KW"/>
</dbReference>
<dbReference type="Pfam" id="PF04032">
    <property type="entry name" value="Rpr2"/>
    <property type="match status" value="1"/>
</dbReference>
<dbReference type="InterPro" id="IPR007175">
    <property type="entry name" value="Rpr2/Snm1/Rpp21"/>
</dbReference>
<protein>
    <submittedName>
        <fullName evidence="5">Uncharacterized protein</fullName>
    </submittedName>
</protein>
<keyword evidence="3" id="KW-0862">Zinc</keyword>
<evidence type="ECO:0000256" key="4">
    <source>
        <dbReference type="ARBA" id="ARBA00038402"/>
    </source>
</evidence>
<keyword evidence="1" id="KW-0819">tRNA processing</keyword>
<gene>
    <name evidence="5" type="ORF">GAYE_SCF13G3457</name>
</gene>
<sequence>MPLKKKGGNHQRKEEIAHNRLEYLWQISLSYATTMPSISRFYVSIMWEMGKRLNYRLDNVTVKSCFCKKCYTVWIPGKTVQIRQTKNSKRKRVIYTCLYCKRQKRYGTAHRR</sequence>
<comment type="caution">
    <text evidence="5">The sequence shown here is derived from an EMBL/GenBank/DDBJ whole genome shotgun (WGS) entry which is preliminary data.</text>
</comment>
<dbReference type="EMBL" id="JANCYU010000031">
    <property type="protein sequence ID" value="KAK4525549.1"/>
    <property type="molecule type" value="Genomic_DNA"/>
</dbReference>
<keyword evidence="2" id="KW-0479">Metal-binding</keyword>
<dbReference type="Gene3D" id="6.20.50.20">
    <property type="match status" value="1"/>
</dbReference>
<accession>A0AAV9IDR0</accession>
<dbReference type="AlphaFoldDB" id="A0AAV9IDR0"/>
<organism evidence="5 6">
    <name type="scientific">Galdieria yellowstonensis</name>
    <dbReference type="NCBI Taxonomy" id="3028027"/>
    <lineage>
        <taxon>Eukaryota</taxon>
        <taxon>Rhodophyta</taxon>
        <taxon>Bangiophyceae</taxon>
        <taxon>Galdieriales</taxon>
        <taxon>Galdieriaceae</taxon>
        <taxon>Galdieria</taxon>
    </lineage>
</organism>
<proteinExistence type="inferred from homology"/>
<evidence type="ECO:0000313" key="5">
    <source>
        <dbReference type="EMBL" id="KAK4525549.1"/>
    </source>
</evidence>
<dbReference type="GO" id="GO:0046872">
    <property type="term" value="F:metal ion binding"/>
    <property type="evidence" value="ECO:0007669"/>
    <property type="project" value="UniProtKB-KW"/>
</dbReference>
<dbReference type="GO" id="GO:0005655">
    <property type="term" value="C:nucleolar ribonuclease P complex"/>
    <property type="evidence" value="ECO:0007669"/>
    <property type="project" value="TreeGrafter"/>
</dbReference>
<evidence type="ECO:0000256" key="3">
    <source>
        <dbReference type="ARBA" id="ARBA00022833"/>
    </source>
</evidence>
<evidence type="ECO:0000313" key="6">
    <source>
        <dbReference type="Proteomes" id="UP001300502"/>
    </source>
</evidence>